<name>A0ABS5MJI3_9STAP</name>
<accession>A0ABS5MJI3</accession>
<evidence type="ECO:0000313" key="2">
    <source>
        <dbReference type="Proteomes" id="UP000681586"/>
    </source>
</evidence>
<organism evidence="1 2">
    <name type="scientific">Mammaliicoccus fleurettii</name>
    <dbReference type="NCBI Taxonomy" id="150056"/>
    <lineage>
        <taxon>Bacteria</taxon>
        <taxon>Bacillati</taxon>
        <taxon>Bacillota</taxon>
        <taxon>Bacilli</taxon>
        <taxon>Bacillales</taxon>
        <taxon>Staphylococcaceae</taxon>
        <taxon>Mammaliicoccus</taxon>
    </lineage>
</organism>
<dbReference type="Proteomes" id="UP000681586">
    <property type="component" value="Unassembled WGS sequence"/>
</dbReference>
<dbReference type="EMBL" id="JAGXBM010000001">
    <property type="protein sequence ID" value="MBS3696063.1"/>
    <property type="molecule type" value="Genomic_DNA"/>
</dbReference>
<dbReference type="RefSeq" id="WP_203153485.1">
    <property type="nucleotide sequence ID" value="NZ_JAEPSA010000003.1"/>
</dbReference>
<protein>
    <submittedName>
        <fullName evidence="1">Uncharacterized protein</fullName>
    </submittedName>
</protein>
<sequence>MTKKSGVSINFDPKKLSKDIANHVKKNKGNLPMKGKCPNCDKQVTFNFKNGKANCPKCRFEFVQK</sequence>
<reference evidence="1 2" key="1">
    <citation type="submission" date="2021-05" db="EMBL/GenBank/DDBJ databases">
        <title>Staphylococcus fleurettii isolated from lake water in First Nation community in Manitoba, Canada.</title>
        <authorList>
            <person name="Bashar S."/>
            <person name="Murdock A."/>
            <person name="Patidar R."/>
            <person name="Golding G."/>
            <person name="Farenhorst A."/>
            <person name="Kumar A."/>
        </authorList>
    </citation>
    <scope>NUCLEOTIDE SEQUENCE [LARGE SCALE GENOMIC DNA]</scope>
    <source>
        <strain evidence="1 2">SF002</strain>
    </source>
</reference>
<gene>
    <name evidence="1" type="ORF">JJQ58_01035</name>
</gene>
<proteinExistence type="predicted"/>
<evidence type="ECO:0000313" key="1">
    <source>
        <dbReference type="EMBL" id="MBS3696063.1"/>
    </source>
</evidence>
<keyword evidence="2" id="KW-1185">Reference proteome</keyword>
<comment type="caution">
    <text evidence="1">The sequence shown here is derived from an EMBL/GenBank/DDBJ whole genome shotgun (WGS) entry which is preliminary data.</text>
</comment>